<evidence type="ECO:0000313" key="1">
    <source>
        <dbReference type="EnsemblMetazoa" id="XP_038047474.1"/>
    </source>
</evidence>
<proteinExistence type="predicted"/>
<dbReference type="Proteomes" id="UP000887568">
    <property type="component" value="Unplaced"/>
</dbReference>
<dbReference type="RefSeq" id="XP_038047474.1">
    <property type="nucleotide sequence ID" value="XM_038191546.1"/>
</dbReference>
<accession>A0A913Z6Z5</accession>
<name>A0A913Z6Z5_PATMI</name>
<organism evidence="1 2">
    <name type="scientific">Patiria miniata</name>
    <name type="common">Bat star</name>
    <name type="synonym">Asterina miniata</name>
    <dbReference type="NCBI Taxonomy" id="46514"/>
    <lineage>
        <taxon>Eukaryota</taxon>
        <taxon>Metazoa</taxon>
        <taxon>Echinodermata</taxon>
        <taxon>Eleutherozoa</taxon>
        <taxon>Asterozoa</taxon>
        <taxon>Asteroidea</taxon>
        <taxon>Valvatacea</taxon>
        <taxon>Valvatida</taxon>
        <taxon>Asterinidae</taxon>
        <taxon>Patiria</taxon>
    </lineage>
</organism>
<sequence>MPSSVNNGIVDMYADDTTLTVNGKTTADVEHKLSVALMQISSWLNTNRLVLNYDKTNVMIIGSRAKLKDVVDFRVERAPSWFCKPVRALSTFRYSVFGRRPSNTLSSFLNRNKPAQTENQPFSPYYLEGSHLVEDPGTGLPTAGNDHPTILYLVDGQDIYPVDDREEDLAPRSVTAASAGVRVAPQTG</sequence>
<dbReference type="AlphaFoldDB" id="A0A913Z6Z5"/>
<keyword evidence="2" id="KW-1185">Reference proteome</keyword>
<evidence type="ECO:0000313" key="2">
    <source>
        <dbReference type="Proteomes" id="UP000887568"/>
    </source>
</evidence>
<dbReference type="EnsemblMetazoa" id="XM_038191546.1">
    <property type="protein sequence ID" value="XP_038047474.1"/>
    <property type="gene ID" value="LOC119721465"/>
</dbReference>
<protein>
    <recommendedName>
        <fullName evidence="3">Reverse transcriptase domain-containing protein</fullName>
    </recommendedName>
</protein>
<reference evidence="1" key="1">
    <citation type="submission" date="2022-11" db="UniProtKB">
        <authorList>
            <consortium name="EnsemblMetazoa"/>
        </authorList>
    </citation>
    <scope>IDENTIFICATION</scope>
</reference>
<dbReference type="OrthoDB" id="445826at2759"/>
<evidence type="ECO:0008006" key="3">
    <source>
        <dbReference type="Google" id="ProtNLM"/>
    </source>
</evidence>
<dbReference type="GeneID" id="119721465"/>